<evidence type="ECO:0000256" key="1">
    <source>
        <dbReference type="ARBA" id="ARBA00003544"/>
    </source>
</evidence>
<organism evidence="8 9">
    <name type="scientific">Chlorobium phaeovibrioides</name>
    <dbReference type="NCBI Taxonomy" id="1094"/>
    <lineage>
        <taxon>Bacteria</taxon>
        <taxon>Pseudomonadati</taxon>
        <taxon>Chlorobiota</taxon>
        <taxon>Chlorobiia</taxon>
        <taxon>Chlorobiales</taxon>
        <taxon>Chlorobiaceae</taxon>
        <taxon>Chlorobium/Pelodictyon group</taxon>
        <taxon>Chlorobium</taxon>
    </lineage>
</organism>
<dbReference type="PANTHER" id="PTHR35604:SF2">
    <property type="entry name" value="TRANSPOSASE INSH FOR INSERTION SEQUENCE ELEMENT IS5A-RELATED"/>
    <property type="match status" value="1"/>
</dbReference>
<dbReference type="Pfam" id="PF05598">
    <property type="entry name" value="DUF772"/>
    <property type="match status" value="1"/>
</dbReference>
<feature type="domain" description="Transposase InsH N-terminal" evidence="7">
    <location>
        <begin position="14"/>
        <end position="112"/>
    </location>
</feature>
<keyword evidence="5" id="KW-0233">DNA recombination</keyword>
<evidence type="ECO:0000256" key="5">
    <source>
        <dbReference type="ARBA" id="ARBA00023172"/>
    </source>
</evidence>
<comment type="similarity">
    <text evidence="2">Belongs to the transposase 11 family.</text>
</comment>
<dbReference type="InterPro" id="IPR002559">
    <property type="entry name" value="Transposase_11"/>
</dbReference>
<evidence type="ECO:0000256" key="2">
    <source>
        <dbReference type="ARBA" id="ARBA00010075"/>
    </source>
</evidence>
<keyword evidence="9" id="KW-1185">Reference proteome</keyword>
<dbReference type="EMBL" id="WUBZ01000137">
    <property type="protein sequence ID" value="MWV55365.1"/>
    <property type="molecule type" value="Genomic_DNA"/>
</dbReference>
<dbReference type="InterPro" id="IPR008490">
    <property type="entry name" value="Transposase_InsH_N"/>
</dbReference>
<dbReference type="NCBIfam" id="NF033581">
    <property type="entry name" value="transpos_IS5_4"/>
    <property type="match status" value="1"/>
</dbReference>
<evidence type="ECO:0000313" key="9">
    <source>
        <dbReference type="Proteomes" id="UP000489351"/>
    </source>
</evidence>
<evidence type="ECO:0000259" key="7">
    <source>
        <dbReference type="Pfam" id="PF05598"/>
    </source>
</evidence>
<reference evidence="8 9" key="1">
    <citation type="submission" date="2019-11" db="EMBL/GenBank/DDBJ databases">
        <title>Green- and brown-colored morphotypes of Chlorobia in the stratified aquatic ecosystems of Kandalaksha Gulf (White Sea): A model for study of the accessory genome evolution.</title>
        <authorList>
            <person name="Grouzdev D.S."/>
        </authorList>
    </citation>
    <scope>NUCLEOTIDE SEQUENCE [LARGE SCALE GENOMIC DNA]</scope>
    <source>
        <strain evidence="8 9">ZM</strain>
    </source>
</reference>
<evidence type="ECO:0000256" key="3">
    <source>
        <dbReference type="ARBA" id="ARBA00022578"/>
    </source>
</evidence>
<sequence>MNPLGLFDEYFLLERLTKLKDPLVKLDAFIDWNIFAPVLDLTFRKPENSSKAGRPPFDRVMMFKLLILQSLYNLSDDQMEFQITDRLSFKRFLKLKTSDKVPDSKTIWKFRETLIQEGIIEALFCRFNQALDDQSVFANTGQIMDASFVEVPRQRNTREENKLVKNGETPEAWKSKPNKLRQKDRDARWTKKNNVSFYGYKNHIKTDAGTKLINDYTVTDASVHDSQELETLISLNDGGQKLYADSAYTGQETTINKYGMRNMVHEKGNRYHKLTEEQNASNREKSRTRARVEHVFGFMTNSMKAMYIRTIGYARATAKIGLTNLTYNMMRCVQLNKKVDNVFLWDSYTQ</sequence>
<feature type="domain" description="Transposase IS4-like" evidence="6">
    <location>
        <begin position="141"/>
        <end position="329"/>
    </location>
</feature>
<evidence type="ECO:0000313" key="8">
    <source>
        <dbReference type="EMBL" id="MWV55365.1"/>
    </source>
</evidence>
<keyword evidence="4" id="KW-0238">DNA-binding</keyword>
<dbReference type="PANTHER" id="PTHR35604">
    <property type="entry name" value="TRANSPOSASE INSH FOR INSERTION SEQUENCE ELEMENT IS5A-RELATED"/>
    <property type="match status" value="1"/>
</dbReference>
<comment type="caution">
    <text evidence="8">The sequence shown here is derived from an EMBL/GenBank/DDBJ whole genome shotgun (WGS) entry which is preliminary data.</text>
</comment>
<protein>
    <submittedName>
        <fullName evidence="8">IS5 family transposase</fullName>
    </submittedName>
</protein>
<proteinExistence type="inferred from homology"/>
<comment type="function">
    <text evidence="1">Involved in the transposition of the insertion sequence IS5.</text>
</comment>
<name>A0ABW9UT83_CHLPH</name>
<keyword evidence="3" id="KW-0815">Transposition</keyword>
<dbReference type="Proteomes" id="UP000489351">
    <property type="component" value="Unassembled WGS sequence"/>
</dbReference>
<dbReference type="Pfam" id="PF01609">
    <property type="entry name" value="DDE_Tnp_1"/>
    <property type="match status" value="1"/>
</dbReference>
<evidence type="ECO:0000256" key="4">
    <source>
        <dbReference type="ARBA" id="ARBA00023125"/>
    </source>
</evidence>
<evidence type="ECO:0000259" key="6">
    <source>
        <dbReference type="Pfam" id="PF01609"/>
    </source>
</evidence>
<gene>
    <name evidence="8" type="ORF">GJ685_09970</name>
</gene>
<dbReference type="InterPro" id="IPR047959">
    <property type="entry name" value="Transpos_IS5"/>
</dbReference>
<accession>A0ABW9UT83</accession>